<reference evidence="1 2" key="1">
    <citation type="journal article" date="2017" name="Int. J. Parasitol.">
        <title>The genome of the protozoan parasite Cystoisospora suis and a reverse vaccinology approach to identify vaccine candidates.</title>
        <authorList>
            <person name="Palmieri N."/>
            <person name="Shrestha A."/>
            <person name="Ruttkowski B."/>
            <person name="Beck T."/>
            <person name="Vogl C."/>
            <person name="Tomley F."/>
            <person name="Blake D.P."/>
            <person name="Joachim A."/>
        </authorList>
    </citation>
    <scope>NUCLEOTIDE SEQUENCE [LARGE SCALE GENOMIC DNA]</scope>
    <source>
        <strain evidence="1 2">Wien I</strain>
    </source>
</reference>
<evidence type="ECO:0000313" key="1">
    <source>
        <dbReference type="EMBL" id="PHJ19122.1"/>
    </source>
</evidence>
<keyword evidence="2" id="KW-1185">Reference proteome</keyword>
<organism evidence="1 2">
    <name type="scientific">Cystoisospora suis</name>
    <dbReference type="NCBI Taxonomy" id="483139"/>
    <lineage>
        <taxon>Eukaryota</taxon>
        <taxon>Sar</taxon>
        <taxon>Alveolata</taxon>
        <taxon>Apicomplexa</taxon>
        <taxon>Conoidasida</taxon>
        <taxon>Coccidia</taxon>
        <taxon>Eucoccidiorida</taxon>
        <taxon>Eimeriorina</taxon>
        <taxon>Sarcocystidae</taxon>
        <taxon>Cystoisospora</taxon>
    </lineage>
</organism>
<protein>
    <submittedName>
        <fullName evidence="1">Uncharacterized protein</fullName>
    </submittedName>
</protein>
<accession>A0A2C6KRY0</accession>
<dbReference type="AlphaFoldDB" id="A0A2C6KRY0"/>
<proteinExistence type="predicted"/>
<sequence>MDEEEREEDEEEEVKIWLDWRKRERVQAVEREETERASASRISLSFLRHNACCNSLEKCVYSRNPSYFENIFLRS</sequence>
<dbReference type="Proteomes" id="UP000221165">
    <property type="component" value="Unassembled WGS sequence"/>
</dbReference>
<evidence type="ECO:0000313" key="2">
    <source>
        <dbReference type="Proteomes" id="UP000221165"/>
    </source>
</evidence>
<gene>
    <name evidence="1" type="ORF">CSUI_007048</name>
</gene>
<name>A0A2C6KRY0_9APIC</name>
<dbReference type="RefSeq" id="XP_067920824.1">
    <property type="nucleotide sequence ID" value="XM_068067198.1"/>
</dbReference>
<dbReference type="EMBL" id="MIGC01003635">
    <property type="protein sequence ID" value="PHJ19122.1"/>
    <property type="molecule type" value="Genomic_DNA"/>
</dbReference>
<dbReference type="GeneID" id="94430409"/>
<comment type="caution">
    <text evidence="1">The sequence shown here is derived from an EMBL/GenBank/DDBJ whole genome shotgun (WGS) entry which is preliminary data.</text>
</comment>
<dbReference type="VEuPathDB" id="ToxoDB:CSUI_007048"/>